<dbReference type="EMBL" id="JAKNHQ010000014">
    <property type="protein sequence ID" value="MCG4611295.1"/>
    <property type="molecule type" value="Genomic_DNA"/>
</dbReference>
<feature type="domain" description="DNA mismatch repair proteins mutS family" evidence="5">
    <location>
        <begin position="424"/>
        <end position="604"/>
    </location>
</feature>
<sequence>MEKTPLDFYQELSQDCTEALGQDRKQYNRCSFLRGVAMLCVIGACVAGYVQNQPLFYGAGALALLAFVWLIGRHSHIVERQTHHTALRDVAKAYLDRSGDGWKDSPVDGAAYLSEDYPPGRDLDLFGKDSLYQYICAASTPFGRDCLADWLKRGCGGLPEWNSRREAVEELAEKQHFSAEYQAFALPERDAKKGTTSDVWDRFLHTEGRRPVFRGLLLWVLPVLTWLCLFSALLGFYPQIGQIGFSCLALVQLGTALLCLKGHNQQFGPVYRFHKMVLPYRKLAARFAQETFKSGYLRDLQDRLQQNGGAQQALKELEQISGSIAARHNGLALLLYNALFLYDFHCAKRLYAWKKAYGPYIQGWLEALGEVEALLSLGVLSQVKAVHTFPELRDAAQPFLDAQDLRHPLIPEERAAGNDFSLRQRTCIITGSNMSGKTTFLRTVGTNLILAFAGGAVAAKRFCASPMAVCTSIRVEDSVSEGISSFYAELLRVKTIIDRSQSAAPMIALIDEIYRGTNSRDRIIGARETIRRLARPNVLTLVTTHDFELCDLENDPRTPAVNYHFTEHYSGREIRFDYRIRPGRCRTTNAQHLLRLVGILPEEGEGFQ</sequence>
<protein>
    <recommendedName>
        <fullName evidence="5">DNA mismatch repair proteins mutS family domain-containing protein</fullName>
    </recommendedName>
</protein>
<evidence type="ECO:0000256" key="1">
    <source>
        <dbReference type="ARBA" id="ARBA00022741"/>
    </source>
</evidence>
<reference evidence="6 7" key="1">
    <citation type="submission" date="2022-01" db="EMBL/GenBank/DDBJ databases">
        <title>Collection of gut derived symbiotic bacterial strains cultured from healthy donors.</title>
        <authorList>
            <person name="Lin H."/>
            <person name="Kohout C."/>
            <person name="Waligurski E."/>
            <person name="Pamer E.G."/>
        </authorList>
    </citation>
    <scope>NUCLEOTIDE SEQUENCE [LARGE SCALE GENOMIC DNA]</scope>
    <source>
        <strain evidence="6 7">DFI.7.58</strain>
    </source>
</reference>
<dbReference type="RefSeq" id="WP_237966957.1">
    <property type="nucleotide sequence ID" value="NZ_JAKNHQ010000014.1"/>
</dbReference>
<dbReference type="PANTHER" id="PTHR11361:SF99">
    <property type="entry name" value="DNA MISMATCH REPAIR PROTEIN"/>
    <property type="match status" value="1"/>
</dbReference>
<dbReference type="Gene3D" id="3.40.50.300">
    <property type="entry name" value="P-loop containing nucleotide triphosphate hydrolases"/>
    <property type="match status" value="1"/>
</dbReference>
<dbReference type="InterPro" id="IPR036187">
    <property type="entry name" value="DNA_mismatch_repair_MutS_sf"/>
</dbReference>
<keyword evidence="4" id="KW-1133">Transmembrane helix</keyword>
<dbReference type="InterPro" id="IPR045076">
    <property type="entry name" value="MutS"/>
</dbReference>
<keyword evidence="4" id="KW-0812">Transmembrane</keyword>
<evidence type="ECO:0000313" key="6">
    <source>
        <dbReference type="EMBL" id="MCG4611295.1"/>
    </source>
</evidence>
<keyword evidence="3" id="KW-0238">DNA-binding</keyword>
<name>A0ABS9MKF6_9FIRM</name>
<dbReference type="SUPFAM" id="SSF52540">
    <property type="entry name" value="P-loop containing nucleoside triphosphate hydrolases"/>
    <property type="match status" value="1"/>
</dbReference>
<evidence type="ECO:0000256" key="4">
    <source>
        <dbReference type="SAM" id="Phobius"/>
    </source>
</evidence>
<evidence type="ECO:0000256" key="3">
    <source>
        <dbReference type="ARBA" id="ARBA00023125"/>
    </source>
</evidence>
<accession>A0ABS9MKF6</accession>
<dbReference type="Pfam" id="PF00488">
    <property type="entry name" value="MutS_V"/>
    <property type="match status" value="1"/>
</dbReference>
<organism evidence="6 7">
    <name type="scientific">Anaeromassilibacillus senegalensis</name>
    <dbReference type="NCBI Taxonomy" id="1673717"/>
    <lineage>
        <taxon>Bacteria</taxon>
        <taxon>Bacillati</taxon>
        <taxon>Bacillota</taxon>
        <taxon>Clostridia</taxon>
        <taxon>Eubacteriales</taxon>
        <taxon>Acutalibacteraceae</taxon>
        <taxon>Anaeromassilibacillus</taxon>
    </lineage>
</organism>
<keyword evidence="7" id="KW-1185">Reference proteome</keyword>
<proteinExistence type="predicted"/>
<comment type="caution">
    <text evidence="6">The sequence shown here is derived from an EMBL/GenBank/DDBJ whole genome shotgun (WGS) entry which is preliminary data.</text>
</comment>
<keyword evidence="1" id="KW-0547">Nucleotide-binding</keyword>
<dbReference type="Gene3D" id="1.10.1420.10">
    <property type="match status" value="1"/>
</dbReference>
<dbReference type="Proteomes" id="UP001298681">
    <property type="component" value="Unassembled WGS sequence"/>
</dbReference>
<dbReference type="InterPro" id="IPR000432">
    <property type="entry name" value="DNA_mismatch_repair_MutS_C"/>
</dbReference>
<dbReference type="PANTHER" id="PTHR11361">
    <property type="entry name" value="DNA MISMATCH REPAIR PROTEIN MUTS FAMILY MEMBER"/>
    <property type="match status" value="1"/>
</dbReference>
<dbReference type="InterPro" id="IPR027417">
    <property type="entry name" value="P-loop_NTPase"/>
</dbReference>
<feature type="transmembrane region" description="Helical" evidence="4">
    <location>
        <begin position="32"/>
        <end position="49"/>
    </location>
</feature>
<gene>
    <name evidence="6" type="ORF">L0P57_10180</name>
</gene>
<feature type="transmembrane region" description="Helical" evidence="4">
    <location>
        <begin position="216"/>
        <end position="237"/>
    </location>
</feature>
<keyword evidence="2" id="KW-0067">ATP-binding</keyword>
<evidence type="ECO:0000256" key="2">
    <source>
        <dbReference type="ARBA" id="ARBA00022840"/>
    </source>
</evidence>
<dbReference type="SMART" id="SM00534">
    <property type="entry name" value="MUTSac"/>
    <property type="match status" value="1"/>
</dbReference>
<evidence type="ECO:0000313" key="7">
    <source>
        <dbReference type="Proteomes" id="UP001298681"/>
    </source>
</evidence>
<dbReference type="SUPFAM" id="SSF48334">
    <property type="entry name" value="DNA repair protein MutS, domain III"/>
    <property type="match status" value="1"/>
</dbReference>
<evidence type="ECO:0000259" key="5">
    <source>
        <dbReference type="SMART" id="SM00534"/>
    </source>
</evidence>
<feature type="transmembrane region" description="Helical" evidence="4">
    <location>
        <begin position="55"/>
        <end position="72"/>
    </location>
</feature>
<keyword evidence="4" id="KW-0472">Membrane</keyword>